<evidence type="ECO:0000313" key="2">
    <source>
        <dbReference type="EMBL" id="PTN07584.1"/>
    </source>
</evidence>
<comment type="caution">
    <text evidence="2">The sequence shown here is derived from an EMBL/GenBank/DDBJ whole genome shotgun (WGS) entry which is preliminary data.</text>
</comment>
<proteinExistence type="predicted"/>
<sequence length="152" mass="16881">MNTAKMKARLIAHLDALLDQRVAALEQSIQSAKESRDSDTKSSAGDKYETGREMIQQEVDKFEGQLAHTRQLKVDLGKINPEKRNRQAEFGSLLICNPGNYFLSIAVGKVEIDSDNFICLSLASPLGKAFYGKTVGDELLFNGKKIVVEEIY</sequence>
<dbReference type="PIRSF" id="PIRSF006092">
    <property type="entry name" value="GreA_GreB"/>
    <property type="match status" value="1"/>
</dbReference>
<dbReference type="OrthoDB" id="667380at2"/>
<organism evidence="2 3">
    <name type="scientific">Mangrovibacterium marinum</name>
    <dbReference type="NCBI Taxonomy" id="1639118"/>
    <lineage>
        <taxon>Bacteria</taxon>
        <taxon>Pseudomonadati</taxon>
        <taxon>Bacteroidota</taxon>
        <taxon>Bacteroidia</taxon>
        <taxon>Marinilabiliales</taxon>
        <taxon>Prolixibacteraceae</taxon>
        <taxon>Mangrovibacterium</taxon>
    </lineage>
</organism>
<dbReference type="Proteomes" id="UP000243525">
    <property type="component" value="Unassembled WGS sequence"/>
</dbReference>
<dbReference type="EMBL" id="QAAD01000015">
    <property type="protein sequence ID" value="PTN07584.1"/>
    <property type="molecule type" value="Genomic_DNA"/>
</dbReference>
<feature type="region of interest" description="Disordered" evidence="1">
    <location>
        <begin position="29"/>
        <end position="50"/>
    </location>
</feature>
<evidence type="ECO:0000256" key="1">
    <source>
        <dbReference type="SAM" id="MobiDB-lite"/>
    </source>
</evidence>
<feature type="compositionally biased region" description="Basic and acidic residues" evidence="1">
    <location>
        <begin position="33"/>
        <end position="50"/>
    </location>
</feature>
<dbReference type="InterPro" id="IPR023459">
    <property type="entry name" value="Tscrpt_elong_fac_GreA/B_fam"/>
</dbReference>
<protein>
    <submittedName>
        <fullName evidence="2">Transcription elongation GreA/GreB family factor</fullName>
    </submittedName>
</protein>
<accession>A0A2T5BZ86</accession>
<dbReference type="RefSeq" id="WP_107823115.1">
    <property type="nucleotide sequence ID" value="NZ_OY782574.1"/>
</dbReference>
<reference evidence="2 3" key="1">
    <citation type="submission" date="2018-04" db="EMBL/GenBank/DDBJ databases">
        <title>Genomic Encyclopedia of Archaeal and Bacterial Type Strains, Phase II (KMG-II): from individual species to whole genera.</title>
        <authorList>
            <person name="Goeker M."/>
        </authorList>
    </citation>
    <scope>NUCLEOTIDE SEQUENCE [LARGE SCALE GENOMIC DNA]</scope>
    <source>
        <strain evidence="2 3">DSM 28823</strain>
    </source>
</reference>
<name>A0A2T5BZ86_9BACT</name>
<evidence type="ECO:0000313" key="3">
    <source>
        <dbReference type="Proteomes" id="UP000243525"/>
    </source>
</evidence>
<keyword evidence="3" id="KW-1185">Reference proteome</keyword>
<dbReference type="AlphaFoldDB" id="A0A2T5BZ86"/>
<gene>
    <name evidence="2" type="ORF">C8N47_11523</name>
</gene>
<dbReference type="GO" id="GO:0070063">
    <property type="term" value="F:RNA polymerase binding"/>
    <property type="evidence" value="ECO:0007669"/>
    <property type="project" value="InterPro"/>
</dbReference>